<dbReference type="Gene3D" id="3.30.1130.10">
    <property type="match status" value="1"/>
</dbReference>
<sequence length="146" mass="16514">MKQDEMTHSPAAAAMARAPFDAGASHQKIIVRGMKTDINVGLHPWETHPEHPTRVIVDVEMYARCERLGDSLSAIIDYDPIRALVTRDWPKRPHTPLLETWVEELVAFCFADPRIDACRVSIVKPYIFPETEAVGVEVFRLRPPDA</sequence>
<dbReference type="SUPFAM" id="SSF55620">
    <property type="entry name" value="Tetrahydrobiopterin biosynthesis enzymes-like"/>
    <property type="match status" value="1"/>
</dbReference>
<protein>
    <submittedName>
        <fullName evidence="2">Dihydroneopterin aldolase</fullName>
    </submittedName>
</protein>
<dbReference type="Proteomes" id="UP000269692">
    <property type="component" value="Unassembled WGS sequence"/>
</dbReference>
<dbReference type="GO" id="GO:0004150">
    <property type="term" value="F:dihydroneopterin aldolase activity"/>
    <property type="evidence" value="ECO:0007669"/>
    <property type="project" value="InterPro"/>
</dbReference>
<organism evidence="2 3">
    <name type="scientific">Xanthobacter tagetidis</name>
    <dbReference type="NCBI Taxonomy" id="60216"/>
    <lineage>
        <taxon>Bacteria</taxon>
        <taxon>Pseudomonadati</taxon>
        <taxon>Pseudomonadota</taxon>
        <taxon>Alphaproteobacteria</taxon>
        <taxon>Hyphomicrobiales</taxon>
        <taxon>Xanthobacteraceae</taxon>
        <taxon>Xanthobacter</taxon>
    </lineage>
</organism>
<feature type="domain" description="Dihydroneopterin aldolase/epimerase" evidence="1">
    <location>
        <begin position="29"/>
        <end position="140"/>
    </location>
</feature>
<proteinExistence type="predicted"/>
<name>A0A3L7A6A5_9HYPH</name>
<reference evidence="2 3" key="1">
    <citation type="submission" date="2018-10" db="EMBL/GenBank/DDBJ databases">
        <title>Xanthobacter tagetidis genome sequencing and assembly.</title>
        <authorList>
            <person name="Maclea K.S."/>
            <person name="Goen A.E."/>
            <person name="Fatima S.A."/>
        </authorList>
    </citation>
    <scope>NUCLEOTIDE SEQUENCE [LARGE SCALE GENOMIC DNA]</scope>
    <source>
        <strain evidence="2 3">ATCC 700314</strain>
    </source>
</reference>
<dbReference type="SMART" id="SM00905">
    <property type="entry name" value="FolB"/>
    <property type="match status" value="1"/>
</dbReference>
<dbReference type="AlphaFoldDB" id="A0A3L7A6A5"/>
<gene>
    <name evidence="2" type="ORF">D9R14_16330</name>
</gene>
<comment type="caution">
    <text evidence="2">The sequence shown here is derived from an EMBL/GenBank/DDBJ whole genome shotgun (WGS) entry which is preliminary data.</text>
</comment>
<dbReference type="EMBL" id="RCTF01000014">
    <property type="protein sequence ID" value="RLP75856.1"/>
    <property type="molecule type" value="Genomic_DNA"/>
</dbReference>
<dbReference type="OrthoDB" id="5297888at2"/>
<dbReference type="RefSeq" id="WP_121624414.1">
    <property type="nucleotide sequence ID" value="NZ_JACIIW010000003.1"/>
</dbReference>
<evidence type="ECO:0000313" key="2">
    <source>
        <dbReference type="EMBL" id="RLP75856.1"/>
    </source>
</evidence>
<dbReference type="InterPro" id="IPR006157">
    <property type="entry name" value="FolB_dom"/>
</dbReference>
<evidence type="ECO:0000313" key="3">
    <source>
        <dbReference type="Proteomes" id="UP000269692"/>
    </source>
</evidence>
<accession>A0A3L7A6A5</accession>
<keyword evidence="3" id="KW-1185">Reference proteome</keyword>
<evidence type="ECO:0000259" key="1">
    <source>
        <dbReference type="SMART" id="SM00905"/>
    </source>
</evidence>
<dbReference type="InterPro" id="IPR043133">
    <property type="entry name" value="GTP-CH-I_C/QueF"/>
</dbReference>
<dbReference type="GO" id="GO:0006760">
    <property type="term" value="P:folic acid-containing compound metabolic process"/>
    <property type="evidence" value="ECO:0007669"/>
    <property type="project" value="InterPro"/>
</dbReference>
<dbReference type="Pfam" id="PF02152">
    <property type="entry name" value="FolB"/>
    <property type="match status" value="1"/>
</dbReference>